<feature type="region of interest" description="Disordered" evidence="3">
    <location>
        <begin position="477"/>
        <end position="541"/>
    </location>
</feature>
<evidence type="ECO:0000256" key="2">
    <source>
        <dbReference type="SAM" id="Coils"/>
    </source>
</evidence>
<dbReference type="PANTHER" id="PTHR46179">
    <property type="entry name" value="ZINC FINGER PROTEIN"/>
    <property type="match status" value="1"/>
</dbReference>
<accession>A0ABR2Y2J6</accession>
<dbReference type="PROSITE" id="PS50157">
    <property type="entry name" value="ZINC_FINGER_C2H2_2"/>
    <property type="match status" value="2"/>
</dbReference>
<evidence type="ECO:0000313" key="5">
    <source>
        <dbReference type="EMBL" id="KAK9780310.1"/>
    </source>
</evidence>
<keyword evidence="2" id="KW-0175">Coiled coil</keyword>
<comment type="caution">
    <text evidence="5">The sequence shown here is derived from an EMBL/GenBank/DDBJ whole genome shotgun (WGS) entry which is preliminary data.</text>
</comment>
<feature type="compositionally biased region" description="Polar residues" evidence="3">
    <location>
        <begin position="491"/>
        <end position="502"/>
    </location>
</feature>
<dbReference type="SUPFAM" id="SSF57667">
    <property type="entry name" value="beta-beta-alpha zinc fingers"/>
    <property type="match status" value="1"/>
</dbReference>
<name>A0ABR2Y2J6_9PEZI</name>
<sequence>MASNTELELPETPSQRCNFVVRWAPGYGLRERAGRPPKGWDISYYPHLQRRVTRDCEFMCSQNDSISIGSVHGCVSGESQVIYSRDGVDQTIFCSDRCSTLPETWESPRLKIDKAKAVHVLRYGRSLWWSLERGDDWNHEIDQVFLDEVPVPIHEFSYFTLWQLRRLAPDVDERQGCSANFDDHWIDHWIDHDIMEPWKVFLFIEEILLTLCQRAIISNLYDKEPRPGRPKHLQTMTMPWSICTALAVIWGVCWMFYGPQMPGFDDFDGSNPFFQELSAQDMFVWLPDGSIDNLSFNPAPSPQPMMWPGGVPGHTSSGLFTESQLSWAPDMPLLEQGSFVNAGGGQAGSAPVQELLPTTATTGPPNSQGPARQISNPENMFRCNHGSCASAFPTRGRLRAHEKRHTRAWKCLTCNATFGAPKDLARHESTVHQHSNSFKCEILDCPRYHNPFSRQDNLKRHMRLSHGQDQLPYLEVSQGSGSETRSHTHSGDQAGSTPNSMNDKGKSIAEYGRTSSPEQSSTQSVPENGLDQEAVPDNDKENVPAVEKLGVQIENLKKQVAMLKEENWKLKEENSQRAERIRKWSAAIGALI</sequence>
<dbReference type="PROSITE" id="PS00028">
    <property type="entry name" value="ZINC_FINGER_C2H2_1"/>
    <property type="match status" value="2"/>
</dbReference>
<dbReference type="Proteomes" id="UP001465668">
    <property type="component" value="Unassembled WGS sequence"/>
</dbReference>
<evidence type="ECO:0000256" key="1">
    <source>
        <dbReference type="PROSITE-ProRule" id="PRU00042"/>
    </source>
</evidence>
<dbReference type="InterPro" id="IPR036236">
    <property type="entry name" value="Znf_C2H2_sf"/>
</dbReference>
<protein>
    <submittedName>
        <fullName evidence="5">C2H2-type domain-containing protein</fullName>
    </submittedName>
</protein>
<dbReference type="PANTHER" id="PTHR46179:SF19">
    <property type="entry name" value="C2H2 FINGER DOMAIN TRANSCRIPTION FACTOR (EUROFUNG)-RELATED"/>
    <property type="match status" value="1"/>
</dbReference>
<dbReference type="EMBL" id="JARVKM010000007">
    <property type="protein sequence ID" value="KAK9780310.1"/>
    <property type="molecule type" value="Genomic_DNA"/>
</dbReference>
<feature type="coiled-coil region" evidence="2">
    <location>
        <begin position="546"/>
        <end position="573"/>
    </location>
</feature>
<evidence type="ECO:0000313" key="6">
    <source>
        <dbReference type="Proteomes" id="UP001465668"/>
    </source>
</evidence>
<feature type="compositionally biased region" description="Polar residues" evidence="3">
    <location>
        <begin position="513"/>
        <end position="526"/>
    </location>
</feature>
<evidence type="ECO:0000259" key="4">
    <source>
        <dbReference type="PROSITE" id="PS50157"/>
    </source>
</evidence>
<dbReference type="InterPro" id="IPR051061">
    <property type="entry name" value="Zinc_finger_trans_reg"/>
</dbReference>
<proteinExistence type="predicted"/>
<reference evidence="5 6" key="1">
    <citation type="submission" date="2024-02" db="EMBL/GenBank/DDBJ databases">
        <title>First draft genome assembly of two strains of Seiridium cardinale.</title>
        <authorList>
            <person name="Emiliani G."/>
            <person name="Scali E."/>
        </authorList>
    </citation>
    <scope>NUCLEOTIDE SEQUENCE [LARGE SCALE GENOMIC DNA]</scope>
    <source>
        <strain evidence="5 6">BM-138-000479</strain>
    </source>
</reference>
<organism evidence="5 6">
    <name type="scientific">Seiridium cardinale</name>
    <dbReference type="NCBI Taxonomy" id="138064"/>
    <lineage>
        <taxon>Eukaryota</taxon>
        <taxon>Fungi</taxon>
        <taxon>Dikarya</taxon>
        <taxon>Ascomycota</taxon>
        <taxon>Pezizomycotina</taxon>
        <taxon>Sordariomycetes</taxon>
        <taxon>Xylariomycetidae</taxon>
        <taxon>Amphisphaeriales</taxon>
        <taxon>Sporocadaceae</taxon>
        <taxon>Seiridium</taxon>
    </lineage>
</organism>
<dbReference type="InterPro" id="IPR013087">
    <property type="entry name" value="Znf_C2H2_type"/>
</dbReference>
<dbReference type="Gene3D" id="3.30.160.60">
    <property type="entry name" value="Classic Zinc Finger"/>
    <property type="match status" value="1"/>
</dbReference>
<gene>
    <name evidence="5" type="ORF">SCAR479_02947</name>
</gene>
<keyword evidence="1" id="KW-0863">Zinc-finger</keyword>
<feature type="domain" description="C2H2-type" evidence="4">
    <location>
        <begin position="409"/>
        <end position="437"/>
    </location>
</feature>
<evidence type="ECO:0000256" key="3">
    <source>
        <dbReference type="SAM" id="MobiDB-lite"/>
    </source>
</evidence>
<dbReference type="SMART" id="SM00355">
    <property type="entry name" value="ZnF_C2H2"/>
    <property type="match status" value="3"/>
</dbReference>
<keyword evidence="6" id="KW-1185">Reference proteome</keyword>
<keyword evidence="1" id="KW-0479">Metal-binding</keyword>
<keyword evidence="1" id="KW-0862">Zinc</keyword>
<feature type="domain" description="C2H2-type" evidence="4">
    <location>
        <begin position="381"/>
        <end position="410"/>
    </location>
</feature>